<reference evidence="1 2" key="1">
    <citation type="journal article" date="2019" name="Sci. Rep.">
        <title>Orb-weaving spider Araneus ventricosus genome elucidates the spidroin gene catalogue.</title>
        <authorList>
            <person name="Kono N."/>
            <person name="Nakamura H."/>
            <person name="Ohtoshi R."/>
            <person name="Moran D.A.P."/>
            <person name="Shinohara A."/>
            <person name="Yoshida Y."/>
            <person name="Fujiwara M."/>
            <person name="Mori M."/>
            <person name="Tomita M."/>
            <person name="Arakawa K."/>
        </authorList>
    </citation>
    <scope>NUCLEOTIDE SEQUENCE [LARGE SCALE GENOMIC DNA]</scope>
</reference>
<gene>
    <name evidence="1" type="ORF">AVEN_261197_1</name>
</gene>
<protein>
    <submittedName>
        <fullName evidence="1">Uncharacterized protein</fullName>
    </submittedName>
</protein>
<sequence>MMVKIFKRNKILTTDDILEVIDFTVYLRFESAETRHNHHLLVSIEESTPPPPTRQGSLYHLSNGVNYEGKGRRKNNANNCWLMKTSAEDQTFTCNLHREKSETLRTSKWRS</sequence>
<keyword evidence="2" id="KW-1185">Reference proteome</keyword>
<name>A0A4Y2W723_ARAVE</name>
<dbReference type="EMBL" id="BGPR01055786">
    <property type="protein sequence ID" value="GBO32328.1"/>
    <property type="molecule type" value="Genomic_DNA"/>
</dbReference>
<dbReference type="Proteomes" id="UP000499080">
    <property type="component" value="Unassembled WGS sequence"/>
</dbReference>
<accession>A0A4Y2W723</accession>
<organism evidence="1 2">
    <name type="scientific">Araneus ventricosus</name>
    <name type="common">Orbweaver spider</name>
    <name type="synonym">Epeira ventricosa</name>
    <dbReference type="NCBI Taxonomy" id="182803"/>
    <lineage>
        <taxon>Eukaryota</taxon>
        <taxon>Metazoa</taxon>
        <taxon>Ecdysozoa</taxon>
        <taxon>Arthropoda</taxon>
        <taxon>Chelicerata</taxon>
        <taxon>Arachnida</taxon>
        <taxon>Araneae</taxon>
        <taxon>Araneomorphae</taxon>
        <taxon>Entelegynae</taxon>
        <taxon>Araneoidea</taxon>
        <taxon>Araneidae</taxon>
        <taxon>Araneus</taxon>
    </lineage>
</organism>
<dbReference type="AlphaFoldDB" id="A0A4Y2W723"/>
<proteinExistence type="predicted"/>
<comment type="caution">
    <text evidence="1">The sequence shown here is derived from an EMBL/GenBank/DDBJ whole genome shotgun (WGS) entry which is preliminary data.</text>
</comment>
<evidence type="ECO:0000313" key="2">
    <source>
        <dbReference type="Proteomes" id="UP000499080"/>
    </source>
</evidence>
<evidence type="ECO:0000313" key="1">
    <source>
        <dbReference type="EMBL" id="GBO32328.1"/>
    </source>
</evidence>